<evidence type="ECO:0000313" key="2">
    <source>
        <dbReference type="EMBL" id="KKL14974.1"/>
    </source>
</evidence>
<gene>
    <name evidence="2" type="ORF">LCGC14_2510260</name>
</gene>
<organism evidence="2">
    <name type="scientific">marine sediment metagenome</name>
    <dbReference type="NCBI Taxonomy" id="412755"/>
    <lineage>
        <taxon>unclassified sequences</taxon>
        <taxon>metagenomes</taxon>
        <taxon>ecological metagenomes</taxon>
    </lineage>
</organism>
<name>A0A0F9AZB7_9ZZZZ</name>
<feature type="transmembrane region" description="Helical" evidence="1">
    <location>
        <begin position="12"/>
        <end position="38"/>
    </location>
</feature>
<protein>
    <submittedName>
        <fullName evidence="2">Uncharacterized protein</fullName>
    </submittedName>
</protein>
<keyword evidence="1" id="KW-0812">Transmembrane</keyword>
<comment type="caution">
    <text evidence="2">The sequence shown here is derived from an EMBL/GenBank/DDBJ whole genome shotgun (WGS) entry which is preliminary data.</text>
</comment>
<dbReference type="AlphaFoldDB" id="A0A0F9AZB7"/>
<accession>A0A0F9AZB7</accession>
<evidence type="ECO:0000256" key="1">
    <source>
        <dbReference type="SAM" id="Phobius"/>
    </source>
</evidence>
<keyword evidence="1" id="KW-1133">Transmembrane helix</keyword>
<dbReference type="EMBL" id="LAZR01040244">
    <property type="protein sequence ID" value="KKL14974.1"/>
    <property type="molecule type" value="Genomic_DNA"/>
</dbReference>
<feature type="transmembrane region" description="Helical" evidence="1">
    <location>
        <begin position="62"/>
        <end position="86"/>
    </location>
</feature>
<proteinExistence type="predicted"/>
<sequence>MDDQLSHRVRAAARAGLCTLIIFMVYLTAGWLAVMALLHVRPGWVLAMCGGGKLTWDDLQIIYIRFFGVAKIMLLAVLIAVVWLALWARRLASAK</sequence>
<keyword evidence="1" id="KW-0472">Membrane</keyword>
<reference evidence="2" key="1">
    <citation type="journal article" date="2015" name="Nature">
        <title>Complex archaea that bridge the gap between prokaryotes and eukaryotes.</title>
        <authorList>
            <person name="Spang A."/>
            <person name="Saw J.H."/>
            <person name="Jorgensen S.L."/>
            <person name="Zaremba-Niedzwiedzka K."/>
            <person name="Martijn J."/>
            <person name="Lind A.E."/>
            <person name="van Eijk R."/>
            <person name="Schleper C."/>
            <person name="Guy L."/>
            <person name="Ettema T.J."/>
        </authorList>
    </citation>
    <scope>NUCLEOTIDE SEQUENCE</scope>
</reference>